<proteinExistence type="predicted"/>
<dbReference type="AlphaFoldDB" id="X1KP70"/>
<dbReference type="EMBL" id="BARV01004916">
    <property type="protein sequence ID" value="GAI08882.1"/>
    <property type="molecule type" value="Genomic_DNA"/>
</dbReference>
<evidence type="ECO:0000313" key="1">
    <source>
        <dbReference type="EMBL" id="GAI08882.1"/>
    </source>
</evidence>
<sequence length="173" mass="19656">HQHLDRKVSGGAGPVGQNAIAGSYARLGRGWELAREYAGKFDLETVVHFASDHGKNYSLLPDFEVPQTGIVDDSTICCHVWNHGWYLRRFRLKRALDAMAEGETVYSFILQPGNRTIWLCRGKPCRSKYVPLEFSEALQKSDIRPVQQRLFKGKWKSFALKSLRFAEKAFPVG</sequence>
<feature type="non-terminal residue" evidence="1">
    <location>
        <position position="1"/>
    </location>
</feature>
<gene>
    <name evidence="1" type="ORF">S06H3_10561</name>
</gene>
<protein>
    <submittedName>
        <fullName evidence="1">Uncharacterized protein</fullName>
    </submittedName>
</protein>
<comment type="caution">
    <text evidence="1">The sequence shown here is derived from an EMBL/GenBank/DDBJ whole genome shotgun (WGS) entry which is preliminary data.</text>
</comment>
<name>X1KP70_9ZZZZ</name>
<organism evidence="1">
    <name type="scientific">marine sediment metagenome</name>
    <dbReference type="NCBI Taxonomy" id="412755"/>
    <lineage>
        <taxon>unclassified sequences</taxon>
        <taxon>metagenomes</taxon>
        <taxon>ecological metagenomes</taxon>
    </lineage>
</organism>
<reference evidence="1" key="1">
    <citation type="journal article" date="2014" name="Front. Microbiol.">
        <title>High frequency of phylogenetically diverse reductive dehalogenase-homologous genes in deep subseafloor sedimentary metagenomes.</title>
        <authorList>
            <person name="Kawai M."/>
            <person name="Futagami T."/>
            <person name="Toyoda A."/>
            <person name="Takaki Y."/>
            <person name="Nishi S."/>
            <person name="Hori S."/>
            <person name="Arai W."/>
            <person name="Tsubouchi T."/>
            <person name="Morono Y."/>
            <person name="Uchiyama I."/>
            <person name="Ito T."/>
            <person name="Fujiyama A."/>
            <person name="Inagaki F."/>
            <person name="Takami H."/>
        </authorList>
    </citation>
    <scope>NUCLEOTIDE SEQUENCE</scope>
    <source>
        <strain evidence="1">Expedition CK06-06</strain>
    </source>
</reference>
<dbReference type="Gene3D" id="3.60.60.10">
    <property type="entry name" value="Penicillin V Acylase, Chain A"/>
    <property type="match status" value="1"/>
</dbReference>
<accession>X1KP70</accession>